<protein>
    <submittedName>
        <fullName evidence="1">Uncharacterized protein</fullName>
    </submittedName>
</protein>
<comment type="caution">
    <text evidence="1">The sequence shown here is derived from an EMBL/GenBank/DDBJ whole genome shotgun (WGS) entry which is preliminary data.</text>
</comment>
<reference evidence="1 2" key="1">
    <citation type="submission" date="2018-08" db="EMBL/GenBank/DDBJ databases">
        <title>A genome reference for cultivated species of the human gut microbiota.</title>
        <authorList>
            <person name="Zou Y."/>
            <person name="Xue W."/>
            <person name="Luo G."/>
        </authorList>
    </citation>
    <scope>NUCLEOTIDE SEQUENCE [LARGE SCALE GENOMIC DNA]</scope>
    <source>
        <strain evidence="1 2">AF45-14BH</strain>
    </source>
</reference>
<sequence>MKHVFPLNKRFRQIIKLSRLCDKHNIPYDMKRFMDGWALSIPNNESELCCVTQHSFSEGGKKNLLEIEFYIGGYESKGNQSAEEILSQLRKVQKYEDTKKRGMHRIQKYFASDDETMVTRDYEILKEYLDFRKENDEWFVVQIKDLGAVGIPNLPLFFPSWCNNITIKKDGYTQKVENIDWTVKENIECIESHGIFLTVPYHNKITAFPVKDSAYSSILNRADDFCPVMLRTKNKNSKLYLPANERAERLCRDFTLQKEACKVLYRDGKIVSVLSKNYSVLETDQLLKVLERKLQEKFPRYLFDKAVLSNDLTIVEYLLNETEIESKIRRKLNESSILSLKFGVRFATSDTGESKVYASIFCDINNARVIIDSGINMEHKGDISPKDFKEKLENIDVVLLNSVKQIQKLSNITITDFAETLKMIVNTSNFLPKLFSDEVIEEITNYSQNTTALNLYIALNRIIERHIKMNESSATRNMVLYECMTKLMYLDYENLNKKSFS</sequence>
<organism evidence="1 2">
    <name type="scientific">Anaerobutyricum hallii</name>
    <dbReference type="NCBI Taxonomy" id="39488"/>
    <lineage>
        <taxon>Bacteria</taxon>
        <taxon>Bacillati</taxon>
        <taxon>Bacillota</taxon>
        <taxon>Clostridia</taxon>
        <taxon>Lachnospirales</taxon>
        <taxon>Lachnospiraceae</taxon>
        <taxon>Anaerobutyricum</taxon>
    </lineage>
</organism>
<proteinExistence type="predicted"/>
<dbReference type="AlphaFoldDB" id="A0A415G9H2"/>
<gene>
    <name evidence="1" type="ORF">DW068_04095</name>
</gene>
<evidence type="ECO:0000313" key="1">
    <source>
        <dbReference type="EMBL" id="RHK40653.1"/>
    </source>
</evidence>
<accession>A0A415G9H2</accession>
<dbReference type="EMBL" id="QRNJ01000010">
    <property type="protein sequence ID" value="RHK40653.1"/>
    <property type="molecule type" value="Genomic_DNA"/>
</dbReference>
<evidence type="ECO:0000313" key="2">
    <source>
        <dbReference type="Proteomes" id="UP000283497"/>
    </source>
</evidence>
<name>A0A415G9H2_9FIRM</name>
<dbReference type="RefSeq" id="WP_118314166.1">
    <property type="nucleotide sequence ID" value="NZ_QRNJ01000010.1"/>
</dbReference>
<dbReference type="Proteomes" id="UP000283497">
    <property type="component" value="Unassembled WGS sequence"/>
</dbReference>